<keyword evidence="1" id="KW-0175">Coiled coil</keyword>
<dbReference type="EMBL" id="JABFUD020000013">
    <property type="protein sequence ID" value="KAI5071436.1"/>
    <property type="molecule type" value="Genomic_DNA"/>
</dbReference>
<protein>
    <submittedName>
        <fullName evidence="3">Uncharacterized protein</fullName>
    </submittedName>
</protein>
<evidence type="ECO:0000256" key="1">
    <source>
        <dbReference type="SAM" id="Coils"/>
    </source>
</evidence>
<evidence type="ECO:0000313" key="3">
    <source>
        <dbReference type="EMBL" id="KAI5071436.1"/>
    </source>
</evidence>
<dbReference type="PANTHER" id="PTHR35500:SF1">
    <property type="entry name" value="OS03G0108700 PROTEIN"/>
    <property type="match status" value="1"/>
</dbReference>
<proteinExistence type="predicted"/>
<sequence length="151" mass="17210">MDANFGRDIAKKKRKGADQLPETVKVDCKKPQEEAHHGFATVEESTEKCEADDSEQKAALQERAMSAEMEASIQELRQKIDQFTQQVSGLLESVKAFFIETSSAFEERIVLLHQAQIDKWEEEIKLLGMIDSENEEMNFRLSNAQELLTSM</sequence>
<gene>
    <name evidence="3" type="ORF">GOP47_0013687</name>
</gene>
<evidence type="ECO:0000256" key="2">
    <source>
        <dbReference type="SAM" id="MobiDB-lite"/>
    </source>
</evidence>
<organism evidence="3 4">
    <name type="scientific">Adiantum capillus-veneris</name>
    <name type="common">Maidenhair fern</name>
    <dbReference type="NCBI Taxonomy" id="13818"/>
    <lineage>
        <taxon>Eukaryota</taxon>
        <taxon>Viridiplantae</taxon>
        <taxon>Streptophyta</taxon>
        <taxon>Embryophyta</taxon>
        <taxon>Tracheophyta</taxon>
        <taxon>Polypodiopsida</taxon>
        <taxon>Polypodiidae</taxon>
        <taxon>Polypodiales</taxon>
        <taxon>Pteridineae</taxon>
        <taxon>Pteridaceae</taxon>
        <taxon>Vittarioideae</taxon>
        <taxon>Adiantum</taxon>
    </lineage>
</organism>
<feature type="compositionally biased region" description="Basic and acidic residues" evidence="2">
    <location>
        <begin position="45"/>
        <end position="56"/>
    </location>
</feature>
<dbReference type="AlphaFoldDB" id="A0A9D4UP72"/>
<keyword evidence="4" id="KW-1185">Reference proteome</keyword>
<reference evidence="3" key="1">
    <citation type="submission" date="2021-01" db="EMBL/GenBank/DDBJ databases">
        <title>Adiantum capillus-veneris genome.</title>
        <authorList>
            <person name="Fang Y."/>
            <person name="Liao Q."/>
        </authorList>
    </citation>
    <scope>NUCLEOTIDE SEQUENCE</scope>
    <source>
        <strain evidence="3">H3</strain>
        <tissue evidence="3">Leaf</tissue>
    </source>
</reference>
<feature type="coiled-coil region" evidence="1">
    <location>
        <begin position="66"/>
        <end position="93"/>
    </location>
</feature>
<feature type="compositionally biased region" description="Basic and acidic residues" evidence="2">
    <location>
        <begin position="24"/>
        <end position="37"/>
    </location>
</feature>
<comment type="caution">
    <text evidence="3">The sequence shown here is derived from an EMBL/GenBank/DDBJ whole genome shotgun (WGS) entry which is preliminary data.</text>
</comment>
<feature type="region of interest" description="Disordered" evidence="2">
    <location>
        <begin position="1"/>
        <end position="59"/>
    </location>
</feature>
<dbReference type="OrthoDB" id="1933196at2759"/>
<evidence type="ECO:0000313" key="4">
    <source>
        <dbReference type="Proteomes" id="UP000886520"/>
    </source>
</evidence>
<accession>A0A9D4UP72</accession>
<name>A0A9D4UP72_ADICA</name>
<dbReference type="Proteomes" id="UP000886520">
    <property type="component" value="Chromosome 13"/>
</dbReference>
<dbReference type="PANTHER" id="PTHR35500">
    <property type="entry name" value="OS03G0108700 PROTEIN"/>
    <property type="match status" value="1"/>
</dbReference>